<evidence type="ECO:0000256" key="1">
    <source>
        <dbReference type="ARBA" id="ARBA00004651"/>
    </source>
</evidence>
<evidence type="ECO:0000256" key="2">
    <source>
        <dbReference type="ARBA" id="ARBA00005801"/>
    </source>
</evidence>
<evidence type="ECO:0000259" key="9">
    <source>
        <dbReference type="Pfam" id="PF06750"/>
    </source>
</evidence>
<dbReference type="InterPro" id="IPR000045">
    <property type="entry name" value="Prepilin_IV_endopep_pep"/>
</dbReference>
<gene>
    <name evidence="10" type="primary">pppA</name>
    <name evidence="10" type="ORF">NCTC12475_00119</name>
</gene>
<evidence type="ECO:0000313" key="11">
    <source>
        <dbReference type="Proteomes" id="UP000254920"/>
    </source>
</evidence>
<feature type="transmembrane region" description="Helical" evidence="7">
    <location>
        <begin position="97"/>
        <end position="113"/>
    </location>
</feature>
<dbReference type="RefSeq" id="WP_235610087.1">
    <property type="nucleotide sequence ID" value="NZ_CP043427.1"/>
</dbReference>
<dbReference type="GeneID" id="93090571"/>
<evidence type="ECO:0000256" key="6">
    <source>
        <dbReference type="ARBA" id="ARBA00023136"/>
    </source>
</evidence>
<evidence type="ECO:0000259" key="8">
    <source>
        <dbReference type="Pfam" id="PF01478"/>
    </source>
</evidence>
<dbReference type="GO" id="GO:0005886">
    <property type="term" value="C:plasma membrane"/>
    <property type="evidence" value="ECO:0007669"/>
    <property type="project" value="UniProtKB-SubCell"/>
</dbReference>
<protein>
    <submittedName>
        <fullName evidence="10">Peptidase A24 N- domain-containing protein</fullName>
    </submittedName>
</protein>
<dbReference type="Pfam" id="PF01478">
    <property type="entry name" value="Peptidase_A24"/>
    <property type="match status" value="1"/>
</dbReference>
<dbReference type="Proteomes" id="UP000254920">
    <property type="component" value="Unassembled WGS sequence"/>
</dbReference>
<evidence type="ECO:0000256" key="5">
    <source>
        <dbReference type="ARBA" id="ARBA00022989"/>
    </source>
</evidence>
<feature type="domain" description="Prepilin type IV endopeptidase peptidase" evidence="8">
    <location>
        <begin position="102"/>
        <end position="224"/>
    </location>
</feature>
<dbReference type="EMBL" id="UFVD01000001">
    <property type="protein sequence ID" value="SUX09625.1"/>
    <property type="molecule type" value="Genomic_DNA"/>
</dbReference>
<dbReference type="PANTHER" id="PTHR30487:SF0">
    <property type="entry name" value="PREPILIN LEADER PEPTIDASE_N-METHYLTRANSFERASE-RELATED"/>
    <property type="match status" value="1"/>
</dbReference>
<feature type="transmembrane region" description="Helical" evidence="7">
    <location>
        <begin position="120"/>
        <end position="137"/>
    </location>
</feature>
<evidence type="ECO:0000256" key="4">
    <source>
        <dbReference type="ARBA" id="ARBA00022692"/>
    </source>
</evidence>
<reference evidence="10 11" key="1">
    <citation type="submission" date="2018-06" db="EMBL/GenBank/DDBJ databases">
        <authorList>
            <consortium name="Pathogen Informatics"/>
            <person name="Doyle S."/>
        </authorList>
    </citation>
    <scope>NUCLEOTIDE SEQUENCE [LARGE SCALE GENOMIC DNA]</scope>
    <source>
        <strain evidence="10 11">NCTC12475</strain>
    </source>
</reference>
<comment type="similarity">
    <text evidence="2">Belongs to the peptidase A24 family.</text>
</comment>
<dbReference type="InterPro" id="IPR050882">
    <property type="entry name" value="Prepilin_peptidase/N-MTase"/>
</dbReference>
<proteinExistence type="inferred from homology"/>
<feature type="transmembrane region" description="Helical" evidence="7">
    <location>
        <begin position="6"/>
        <end position="24"/>
    </location>
</feature>
<evidence type="ECO:0000313" key="10">
    <source>
        <dbReference type="EMBL" id="SUX09625.1"/>
    </source>
</evidence>
<feature type="transmembrane region" description="Helical" evidence="7">
    <location>
        <begin position="71"/>
        <end position="91"/>
    </location>
</feature>
<keyword evidence="6 7" id="KW-0472">Membrane</keyword>
<keyword evidence="11" id="KW-1185">Reference proteome</keyword>
<feature type="transmembrane region" description="Helical" evidence="7">
    <location>
        <begin position="149"/>
        <end position="173"/>
    </location>
</feature>
<evidence type="ECO:0000256" key="7">
    <source>
        <dbReference type="SAM" id="Phobius"/>
    </source>
</evidence>
<comment type="subcellular location">
    <subcellularLocation>
        <location evidence="1">Cell membrane</location>
        <topology evidence="1">Multi-pass membrane protein</topology>
    </subcellularLocation>
</comment>
<keyword evidence="5 7" id="KW-1133">Transmembrane helix</keyword>
<dbReference type="STRING" id="32024.GCA_000788295_00191"/>
<sequence length="272" mass="31238">MVWVLFFIFGAVIGSFGNVLIYRIPLKQSVVFPSSHCPKCNKKLKFYHNIPIISWIFLRGKCAFCKNKIGFVYPLVEFVSGILMVLAYFYVYEIFNSLMLGVCFIILFCLSVIDFKIKMVPENLLFFAYIFAILSNYDRDLIAYHLINLNLYGTFFVDSLILAGAIIIIKTTVSVIKNRCKIYDNIEVMGDADTIIIAIIGAILGIKMGIIAIVLACIFMLPFFMYFILVKKQSDIELAMIPFLFLGLIFTYIFKSEIINLISLYYNYIQNL</sequence>
<feature type="transmembrane region" description="Helical" evidence="7">
    <location>
        <begin position="210"/>
        <end position="229"/>
    </location>
</feature>
<evidence type="ECO:0000256" key="3">
    <source>
        <dbReference type="ARBA" id="ARBA00022475"/>
    </source>
</evidence>
<feature type="transmembrane region" description="Helical" evidence="7">
    <location>
        <begin position="236"/>
        <end position="254"/>
    </location>
</feature>
<feature type="transmembrane region" description="Helical" evidence="7">
    <location>
        <begin position="185"/>
        <end position="204"/>
    </location>
</feature>
<feature type="domain" description="Prepilin peptidase A24 N-terminal" evidence="9">
    <location>
        <begin position="8"/>
        <end position="89"/>
    </location>
</feature>
<dbReference type="AlphaFoldDB" id="A0A381DHJ6"/>
<keyword evidence="4 7" id="KW-0812">Transmembrane</keyword>
<dbReference type="GO" id="GO:0006465">
    <property type="term" value="P:signal peptide processing"/>
    <property type="evidence" value="ECO:0007669"/>
    <property type="project" value="TreeGrafter"/>
</dbReference>
<organism evidence="10 11">
    <name type="scientific">Campylobacter sputorum subsp. sputorum</name>
    <dbReference type="NCBI Taxonomy" id="32024"/>
    <lineage>
        <taxon>Bacteria</taxon>
        <taxon>Pseudomonadati</taxon>
        <taxon>Campylobacterota</taxon>
        <taxon>Epsilonproteobacteria</taxon>
        <taxon>Campylobacterales</taxon>
        <taxon>Campylobacteraceae</taxon>
        <taxon>Campylobacter</taxon>
    </lineage>
</organism>
<dbReference type="GO" id="GO:0004190">
    <property type="term" value="F:aspartic-type endopeptidase activity"/>
    <property type="evidence" value="ECO:0007669"/>
    <property type="project" value="InterPro"/>
</dbReference>
<accession>A0A381DHJ6</accession>
<dbReference type="InterPro" id="IPR010627">
    <property type="entry name" value="Prepilin_pept_A24_N"/>
</dbReference>
<keyword evidence="3" id="KW-1003">Cell membrane</keyword>
<name>A0A381DHJ6_9BACT</name>
<dbReference type="PANTHER" id="PTHR30487">
    <property type="entry name" value="TYPE 4 PREPILIN-LIKE PROTEINS LEADER PEPTIDE-PROCESSING ENZYME"/>
    <property type="match status" value="1"/>
</dbReference>
<dbReference type="Pfam" id="PF06750">
    <property type="entry name" value="A24_N_bact"/>
    <property type="match status" value="1"/>
</dbReference>